<dbReference type="SUPFAM" id="SSF53067">
    <property type="entry name" value="Actin-like ATPase domain"/>
    <property type="match status" value="2"/>
</dbReference>
<dbReference type="EMBL" id="LCAB01000009">
    <property type="protein sequence ID" value="KKR82746.1"/>
    <property type="molecule type" value="Genomic_DNA"/>
</dbReference>
<keyword evidence="5 8" id="KW-0408">Iron</keyword>
<evidence type="ECO:0000256" key="4">
    <source>
        <dbReference type="ARBA" id="ARBA00022723"/>
    </source>
</evidence>
<dbReference type="GO" id="GO:0002949">
    <property type="term" value="P:tRNA threonylcarbamoyladenosine modification"/>
    <property type="evidence" value="ECO:0007669"/>
    <property type="project" value="UniProtKB-UniRule"/>
</dbReference>
<comment type="subcellular location">
    <subcellularLocation>
        <location evidence="8">Cytoplasm</location>
    </subcellularLocation>
</comment>
<dbReference type="GO" id="GO:0005506">
    <property type="term" value="F:iron ion binding"/>
    <property type="evidence" value="ECO:0007669"/>
    <property type="project" value="UniProtKB-UniRule"/>
</dbReference>
<dbReference type="NCBIfam" id="TIGR03723">
    <property type="entry name" value="T6A_TsaD_YgjD"/>
    <property type="match status" value="1"/>
</dbReference>
<dbReference type="AlphaFoldDB" id="A0A0G0U6C4"/>
<protein>
    <recommendedName>
        <fullName evidence="8">tRNA N6-adenosine threonylcarbamoyltransferase</fullName>
        <ecNumber evidence="8">2.3.1.234</ecNumber>
    </recommendedName>
    <alternativeName>
        <fullName evidence="8">N6-L-threonylcarbamoyladenine synthase</fullName>
        <shortName evidence="8">t(6)A synthase</shortName>
    </alternativeName>
    <alternativeName>
        <fullName evidence="8">t(6)A37 threonylcarbamoyladenosine biosynthesis protein TsaD</fullName>
    </alternativeName>
    <alternativeName>
        <fullName evidence="8">tRNA threonylcarbamoyladenosine biosynthesis protein TsaD</fullName>
    </alternativeName>
</protein>
<keyword evidence="3 8" id="KW-0819">tRNA processing</keyword>
<feature type="binding site" evidence="8">
    <location>
        <begin position="171"/>
        <end position="175"/>
    </location>
    <ligand>
        <name>substrate</name>
    </ligand>
</feature>
<comment type="function">
    <text evidence="8">Required for the formation of a threonylcarbamoyl group on adenosine at position 37 (t(6)A37) in tRNAs that read codons beginning with adenine. Is involved in the transfer of the threonylcarbamoyl moiety of threonylcarbamoyl-AMP (TC-AMP) to the N6 group of A37, together with TsaE and TsaB. TsaD likely plays a direct catalytic role in this reaction.</text>
</comment>
<comment type="caution">
    <text evidence="10">The sequence shown here is derived from an EMBL/GenBank/DDBJ whole genome shotgun (WGS) entry which is preliminary data.</text>
</comment>
<organism evidence="10 11">
    <name type="scientific">Candidatus Daviesbacteria bacterium GW2011_GWA2_40_9</name>
    <dbReference type="NCBI Taxonomy" id="1618424"/>
    <lineage>
        <taxon>Bacteria</taxon>
        <taxon>Candidatus Daviesiibacteriota</taxon>
    </lineage>
</organism>
<keyword evidence="1 8" id="KW-0963">Cytoplasm</keyword>
<feature type="binding site" evidence="8">
    <location>
        <position position="217"/>
    </location>
    <ligand>
        <name>substrate</name>
    </ligand>
</feature>
<feature type="binding site" evidence="8">
    <location>
        <position position="340"/>
    </location>
    <ligand>
        <name>Fe cation</name>
        <dbReference type="ChEBI" id="CHEBI:24875"/>
    </ligand>
</feature>
<evidence type="ECO:0000256" key="1">
    <source>
        <dbReference type="ARBA" id="ARBA00022490"/>
    </source>
</evidence>
<dbReference type="PANTHER" id="PTHR11735:SF6">
    <property type="entry name" value="TRNA N6-ADENOSINE THREONYLCARBAMOYLTRANSFERASE, MITOCHONDRIAL"/>
    <property type="match status" value="1"/>
</dbReference>
<gene>
    <name evidence="8" type="primary">tsaD</name>
    <name evidence="10" type="ORF">UU29_C0009G0017</name>
</gene>
<comment type="similarity">
    <text evidence="8">Belongs to the KAE1 / TsaD family.</text>
</comment>
<keyword evidence="2 8" id="KW-0808">Transferase</keyword>
<evidence type="ECO:0000256" key="2">
    <source>
        <dbReference type="ARBA" id="ARBA00022679"/>
    </source>
</evidence>
<evidence type="ECO:0000256" key="7">
    <source>
        <dbReference type="ARBA" id="ARBA00048117"/>
    </source>
</evidence>
<dbReference type="InterPro" id="IPR000905">
    <property type="entry name" value="Gcp-like_dom"/>
</dbReference>
<comment type="caution">
    <text evidence="8">Lacks conserved residue(s) required for the propagation of feature annotation.</text>
</comment>
<name>A0A0G0U6C4_9BACT</name>
<feature type="binding site" evidence="8">
    <location>
        <position position="204"/>
    </location>
    <ligand>
        <name>substrate</name>
    </ligand>
</feature>
<dbReference type="PANTHER" id="PTHR11735">
    <property type="entry name" value="TRNA N6-ADENOSINE THREONYLCARBAMOYLTRANSFERASE"/>
    <property type="match status" value="1"/>
</dbReference>
<dbReference type="InterPro" id="IPR022450">
    <property type="entry name" value="TsaD"/>
</dbReference>
<feature type="binding site" evidence="8">
    <location>
        <position position="141"/>
    </location>
    <ligand>
        <name>Fe cation</name>
        <dbReference type="ChEBI" id="CHEBI:24875"/>
    </ligand>
</feature>
<dbReference type="FunFam" id="3.30.420.40:FF:000040">
    <property type="entry name" value="tRNA N6-adenosine threonylcarbamoyltransferase"/>
    <property type="match status" value="1"/>
</dbReference>
<dbReference type="InterPro" id="IPR043129">
    <property type="entry name" value="ATPase_NBD"/>
</dbReference>
<dbReference type="EC" id="2.3.1.234" evidence="8"/>
<evidence type="ECO:0000256" key="6">
    <source>
        <dbReference type="ARBA" id="ARBA00023315"/>
    </source>
</evidence>
<dbReference type="CDD" id="cd24133">
    <property type="entry name" value="ASKHA_NBD_TsaD_bac"/>
    <property type="match status" value="1"/>
</dbReference>
<evidence type="ECO:0000256" key="5">
    <source>
        <dbReference type="ARBA" id="ARBA00023004"/>
    </source>
</evidence>
<feature type="domain" description="Gcp-like" evidence="9">
    <location>
        <begin position="35"/>
        <end position="346"/>
    </location>
</feature>
<dbReference type="PROSITE" id="PS01016">
    <property type="entry name" value="GLYCOPROTEASE"/>
    <property type="match status" value="1"/>
</dbReference>
<comment type="catalytic activity">
    <reaction evidence="7 8">
        <text>L-threonylcarbamoyladenylate + adenosine(37) in tRNA = N(6)-L-threonylcarbamoyladenosine(37) in tRNA + AMP + H(+)</text>
        <dbReference type="Rhea" id="RHEA:37059"/>
        <dbReference type="Rhea" id="RHEA-COMP:10162"/>
        <dbReference type="Rhea" id="RHEA-COMP:10163"/>
        <dbReference type="ChEBI" id="CHEBI:15378"/>
        <dbReference type="ChEBI" id="CHEBI:73682"/>
        <dbReference type="ChEBI" id="CHEBI:74411"/>
        <dbReference type="ChEBI" id="CHEBI:74418"/>
        <dbReference type="ChEBI" id="CHEBI:456215"/>
        <dbReference type="EC" id="2.3.1.234"/>
    </reaction>
</comment>
<dbReference type="GO" id="GO:0005737">
    <property type="term" value="C:cytoplasm"/>
    <property type="evidence" value="ECO:0007669"/>
    <property type="project" value="UniProtKB-SubCell"/>
</dbReference>
<dbReference type="Proteomes" id="UP000034601">
    <property type="component" value="Unassembled WGS sequence"/>
</dbReference>
<dbReference type="Gene3D" id="3.30.420.40">
    <property type="match status" value="2"/>
</dbReference>
<dbReference type="InterPro" id="IPR017861">
    <property type="entry name" value="KAE1/TsaD"/>
</dbReference>
<dbReference type="NCBIfam" id="TIGR00329">
    <property type="entry name" value="gcp_kae1"/>
    <property type="match status" value="1"/>
</dbReference>
<reference evidence="10 11" key="1">
    <citation type="journal article" date="2015" name="Nature">
        <title>rRNA introns, odd ribosomes, and small enigmatic genomes across a large radiation of phyla.</title>
        <authorList>
            <person name="Brown C.T."/>
            <person name="Hug L.A."/>
            <person name="Thomas B.C."/>
            <person name="Sharon I."/>
            <person name="Castelle C.J."/>
            <person name="Singh A."/>
            <person name="Wilkins M.J."/>
            <person name="Williams K.H."/>
            <person name="Banfield J.F."/>
        </authorList>
    </citation>
    <scope>NUCLEOTIDE SEQUENCE [LARGE SCALE GENOMIC DNA]</scope>
</reference>
<feature type="binding site" evidence="8">
    <location>
        <position position="310"/>
    </location>
    <ligand>
        <name>substrate</name>
    </ligand>
</feature>
<evidence type="ECO:0000256" key="8">
    <source>
        <dbReference type="HAMAP-Rule" id="MF_01445"/>
    </source>
</evidence>
<dbReference type="InterPro" id="IPR017860">
    <property type="entry name" value="Peptidase_M22_CS"/>
</dbReference>
<evidence type="ECO:0000313" key="10">
    <source>
        <dbReference type="EMBL" id="KKR82746.1"/>
    </source>
</evidence>
<keyword evidence="6 8" id="KW-0012">Acyltransferase</keyword>
<sequence length="372" mass="40014">MAKTNYFQPQIILGIETSCDETAAAVVQKDGERVKILSNIVASSAEIHAKYGGIIPEQAAREQLKSIIPVINEALIQSNLCPPSPKKHLLSSTIYRPAIDAIAVTYGPGLIGSLLVGVETAKTLALVWKKPLIPVNHLLGHFYANWITDTHLPGVKAHLEGVPKFPLIGLLVSGGHTDLVLMKDHGKYEYLGGTRDDAAGEAFDKTARLMGLPYPGGPQISRLAEKGDPSAFKLPRPMMTTDDFDFSFSGLKTAVGNIVKAIDIQNPNSMADLAASVEEAIADVLVKKTITAALKFNIKQIIVAGGVAANKKLRQKLGEEVKTQLSRGDLFFPPPSLCTDNAAYIATSALYHYKPIESLSVQANPGLTLFRK</sequence>
<evidence type="ECO:0000313" key="11">
    <source>
        <dbReference type="Proteomes" id="UP000034601"/>
    </source>
</evidence>
<feature type="binding site" evidence="8">
    <location>
        <position position="137"/>
    </location>
    <ligand>
        <name>Fe cation</name>
        <dbReference type="ChEBI" id="CHEBI:24875"/>
    </ligand>
</feature>
<proteinExistence type="inferred from homology"/>
<keyword evidence="4 8" id="KW-0479">Metal-binding</keyword>
<accession>A0A0G0U6C4</accession>
<evidence type="ECO:0000256" key="3">
    <source>
        <dbReference type="ARBA" id="ARBA00022694"/>
    </source>
</evidence>
<dbReference type="PRINTS" id="PR00789">
    <property type="entry name" value="OSIALOPTASE"/>
</dbReference>
<evidence type="ECO:0000259" key="9">
    <source>
        <dbReference type="Pfam" id="PF00814"/>
    </source>
</evidence>
<dbReference type="GO" id="GO:0061711">
    <property type="term" value="F:tRNA N(6)-L-threonylcarbamoyladenine synthase activity"/>
    <property type="evidence" value="ECO:0007669"/>
    <property type="project" value="UniProtKB-EC"/>
</dbReference>
<dbReference type="HAMAP" id="MF_01445">
    <property type="entry name" value="TsaD"/>
    <property type="match status" value="1"/>
</dbReference>
<dbReference type="PATRIC" id="fig|1618424.3.peg.742"/>
<comment type="cofactor">
    <cofactor evidence="8">
        <name>Fe(2+)</name>
        <dbReference type="ChEBI" id="CHEBI:29033"/>
    </cofactor>
    <text evidence="8">Binds 1 Fe(2+) ion per subunit.</text>
</comment>
<dbReference type="Pfam" id="PF00814">
    <property type="entry name" value="TsaD"/>
    <property type="match status" value="1"/>
</dbReference>